<accession>A0A072NKX6</accession>
<sequence>MVKITGAAITEIMKEFQEAFDAGKDLFVRLKMELC</sequence>
<reference evidence="1 2" key="1">
    <citation type="submission" date="2014-04" db="EMBL/GenBank/DDBJ databases">
        <title>Draft genome sequence of Bacillus azotoformans MEV2011, a (co-) denitrifying strain unable to grow in the presence of oxygen.</title>
        <authorList>
            <person name="Nielsen M."/>
            <person name="Schreiber L."/>
            <person name="Finster K."/>
            <person name="Schramm A."/>
        </authorList>
    </citation>
    <scope>NUCLEOTIDE SEQUENCE [LARGE SCALE GENOMIC DNA]</scope>
    <source>
        <strain evidence="1 2">MEV2011</strain>
    </source>
</reference>
<dbReference type="Proteomes" id="UP000027936">
    <property type="component" value="Unassembled WGS sequence"/>
</dbReference>
<protein>
    <submittedName>
        <fullName evidence="1">Uncharacterized protein</fullName>
    </submittedName>
</protein>
<evidence type="ECO:0000313" key="2">
    <source>
        <dbReference type="Proteomes" id="UP000027936"/>
    </source>
</evidence>
<dbReference type="PATRIC" id="fig|1348973.3.peg.2591"/>
<organism evidence="1 2">
    <name type="scientific">Schinkia azotoformans MEV2011</name>
    <dbReference type="NCBI Taxonomy" id="1348973"/>
    <lineage>
        <taxon>Bacteria</taxon>
        <taxon>Bacillati</taxon>
        <taxon>Bacillota</taxon>
        <taxon>Bacilli</taxon>
        <taxon>Bacillales</taxon>
        <taxon>Bacillaceae</taxon>
        <taxon>Calidifontibacillus/Schinkia group</taxon>
        <taxon>Schinkia</taxon>
    </lineage>
</organism>
<gene>
    <name evidence="1" type="ORF">M670_02678</name>
</gene>
<name>A0A072NKX6_SCHAZ</name>
<comment type="caution">
    <text evidence="1">The sequence shown here is derived from an EMBL/GenBank/DDBJ whole genome shotgun (WGS) entry which is preliminary data.</text>
</comment>
<proteinExistence type="predicted"/>
<dbReference type="AlphaFoldDB" id="A0A072NKX6"/>
<dbReference type="EMBL" id="JJRY01000010">
    <property type="protein sequence ID" value="KEF37922.1"/>
    <property type="molecule type" value="Genomic_DNA"/>
</dbReference>
<evidence type="ECO:0000313" key="1">
    <source>
        <dbReference type="EMBL" id="KEF37922.1"/>
    </source>
</evidence>